<comment type="subcellular location">
    <subcellularLocation>
        <location evidence="1">Cell membrane</location>
        <topology evidence="1">Multi-pass membrane protein</topology>
    </subcellularLocation>
</comment>
<dbReference type="Gene3D" id="1.20.5.1930">
    <property type="match status" value="1"/>
</dbReference>
<gene>
    <name evidence="10" type="ORF">LCGC14_0287490</name>
</gene>
<dbReference type="EMBL" id="LAZR01000169">
    <property type="protein sequence ID" value="KKN84632.1"/>
    <property type="molecule type" value="Genomic_DNA"/>
</dbReference>
<dbReference type="InterPro" id="IPR050482">
    <property type="entry name" value="Sensor_HK_TwoCompSys"/>
</dbReference>
<dbReference type="InterPro" id="IPR005467">
    <property type="entry name" value="His_kinase_dom"/>
</dbReference>
<keyword evidence="7 8" id="KW-0472">Membrane</keyword>
<keyword evidence="5" id="KW-0418">Kinase</keyword>
<accession>A0A0F9UB77</accession>
<feature type="transmembrane region" description="Helical" evidence="8">
    <location>
        <begin position="212"/>
        <end position="235"/>
    </location>
</feature>
<dbReference type="PANTHER" id="PTHR24421:SF59">
    <property type="entry name" value="OXYGEN SENSOR HISTIDINE KINASE NREB"/>
    <property type="match status" value="1"/>
</dbReference>
<dbReference type="Pfam" id="PF07730">
    <property type="entry name" value="HisKA_3"/>
    <property type="match status" value="1"/>
</dbReference>
<keyword evidence="6 8" id="KW-1133">Transmembrane helix</keyword>
<name>A0A0F9UB77_9ZZZZ</name>
<evidence type="ECO:0000256" key="4">
    <source>
        <dbReference type="ARBA" id="ARBA00022692"/>
    </source>
</evidence>
<dbReference type="PIRSF" id="PIRSF037314">
    <property type="entry name" value="STHK_MctS"/>
    <property type="match status" value="1"/>
</dbReference>
<feature type="domain" description="Histidine kinase" evidence="9">
    <location>
        <begin position="262"/>
        <end position="457"/>
    </location>
</feature>
<comment type="caution">
    <text evidence="10">The sequence shown here is derived from an EMBL/GenBank/DDBJ whole genome shotgun (WGS) entry which is preliminary data.</text>
</comment>
<sequence length="467" mass="51404">MRRPSFLIAPTYAQKLTLIAAVPLVLAVTAIAFVVALQARAVANREISTLEQQLIDAKKVELRNYVTQARNGFYFVYGSASPDDGGAKSQVAQILSAMIYGEEGQFFVYDYDGTALVSPRQTDRINRNFAGETDSDGTPVVDELIRIARNGGGYHTYMWPKPSTGEDARMITYVTSFPSWQWAVGTGVFIDDVLASGATARFDVLARVHRTFFYIGAITVTALFLVFGSGMLVNLRERRLADAKLKKLTQRVFDAQEEERGRVARELHDGISQILVGVRYALDNARRRLERGDTRAAEPLAKGIDSLAEAIAEVRRISRELRPSILDDLGLGPALKTLVEQFALRTGVKCQFNTVVFRNRLDDEAKIALYRIAQEALTNIERHARATEVIVDLRGHRQGATLSISDDGLGLSKTRSVSGGLGLRNMQERIEQLDGTLTLQASAQGGTQITATVPLTHMLRPPPIALP</sequence>
<dbReference type="InterPro" id="IPR011712">
    <property type="entry name" value="Sig_transdc_His_kin_sub3_dim/P"/>
</dbReference>
<dbReference type="Pfam" id="PF02518">
    <property type="entry name" value="HATPase_c"/>
    <property type="match status" value="1"/>
</dbReference>
<protein>
    <recommendedName>
        <fullName evidence="9">Histidine kinase domain-containing protein</fullName>
    </recommendedName>
</protein>
<evidence type="ECO:0000256" key="6">
    <source>
        <dbReference type="ARBA" id="ARBA00022989"/>
    </source>
</evidence>
<dbReference type="PANTHER" id="PTHR24421">
    <property type="entry name" value="NITRATE/NITRITE SENSOR PROTEIN NARX-RELATED"/>
    <property type="match status" value="1"/>
</dbReference>
<dbReference type="InterPro" id="IPR036890">
    <property type="entry name" value="HATPase_C_sf"/>
</dbReference>
<keyword evidence="3" id="KW-0808">Transferase</keyword>
<dbReference type="InterPro" id="IPR033480">
    <property type="entry name" value="sCache_2"/>
</dbReference>
<evidence type="ECO:0000256" key="5">
    <source>
        <dbReference type="ARBA" id="ARBA00022777"/>
    </source>
</evidence>
<dbReference type="GO" id="GO:0046983">
    <property type="term" value="F:protein dimerization activity"/>
    <property type="evidence" value="ECO:0007669"/>
    <property type="project" value="InterPro"/>
</dbReference>
<dbReference type="Gene3D" id="3.30.450.20">
    <property type="entry name" value="PAS domain"/>
    <property type="match status" value="1"/>
</dbReference>
<reference evidence="10" key="1">
    <citation type="journal article" date="2015" name="Nature">
        <title>Complex archaea that bridge the gap between prokaryotes and eukaryotes.</title>
        <authorList>
            <person name="Spang A."/>
            <person name="Saw J.H."/>
            <person name="Jorgensen S.L."/>
            <person name="Zaremba-Niedzwiedzka K."/>
            <person name="Martijn J."/>
            <person name="Lind A.E."/>
            <person name="van Eijk R."/>
            <person name="Schleper C."/>
            <person name="Guy L."/>
            <person name="Ettema T.J."/>
        </authorList>
    </citation>
    <scope>NUCLEOTIDE SEQUENCE</scope>
</reference>
<dbReference type="SMART" id="SM01049">
    <property type="entry name" value="Cache_2"/>
    <property type="match status" value="1"/>
</dbReference>
<dbReference type="PROSITE" id="PS50109">
    <property type="entry name" value="HIS_KIN"/>
    <property type="match status" value="1"/>
</dbReference>
<evidence type="ECO:0000313" key="10">
    <source>
        <dbReference type="EMBL" id="KKN84632.1"/>
    </source>
</evidence>
<dbReference type="CDD" id="cd16917">
    <property type="entry name" value="HATPase_UhpB-NarQ-NarX-like"/>
    <property type="match status" value="1"/>
</dbReference>
<keyword evidence="4 8" id="KW-0812">Transmembrane</keyword>
<organism evidence="10">
    <name type="scientific">marine sediment metagenome</name>
    <dbReference type="NCBI Taxonomy" id="412755"/>
    <lineage>
        <taxon>unclassified sequences</taxon>
        <taxon>metagenomes</taxon>
        <taxon>ecological metagenomes</taxon>
    </lineage>
</organism>
<dbReference type="Gene3D" id="3.30.565.10">
    <property type="entry name" value="Histidine kinase-like ATPase, C-terminal domain"/>
    <property type="match status" value="1"/>
</dbReference>
<dbReference type="GO" id="GO:0005886">
    <property type="term" value="C:plasma membrane"/>
    <property type="evidence" value="ECO:0007669"/>
    <property type="project" value="UniProtKB-SubCell"/>
</dbReference>
<evidence type="ECO:0000256" key="3">
    <source>
        <dbReference type="ARBA" id="ARBA00022679"/>
    </source>
</evidence>
<evidence type="ECO:0000256" key="2">
    <source>
        <dbReference type="ARBA" id="ARBA00022475"/>
    </source>
</evidence>
<evidence type="ECO:0000256" key="7">
    <source>
        <dbReference type="ARBA" id="ARBA00023136"/>
    </source>
</evidence>
<dbReference type="InterPro" id="IPR017171">
    <property type="entry name" value="Sig_transdc_His_kinase_MctS"/>
</dbReference>
<keyword evidence="2" id="KW-1003">Cell membrane</keyword>
<dbReference type="AlphaFoldDB" id="A0A0F9UB77"/>
<proteinExistence type="predicted"/>
<dbReference type="SUPFAM" id="SSF55874">
    <property type="entry name" value="ATPase domain of HSP90 chaperone/DNA topoisomerase II/histidine kinase"/>
    <property type="match status" value="1"/>
</dbReference>
<evidence type="ECO:0000256" key="8">
    <source>
        <dbReference type="SAM" id="Phobius"/>
    </source>
</evidence>
<evidence type="ECO:0000256" key="1">
    <source>
        <dbReference type="ARBA" id="ARBA00004651"/>
    </source>
</evidence>
<dbReference type="SMART" id="SM00387">
    <property type="entry name" value="HATPase_c"/>
    <property type="match status" value="1"/>
</dbReference>
<dbReference type="InterPro" id="IPR003594">
    <property type="entry name" value="HATPase_dom"/>
</dbReference>
<dbReference type="Pfam" id="PF17200">
    <property type="entry name" value="sCache_2"/>
    <property type="match status" value="1"/>
</dbReference>
<dbReference type="GO" id="GO:0000155">
    <property type="term" value="F:phosphorelay sensor kinase activity"/>
    <property type="evidence" value="ECO:0007669"/>
    <property type="project" value="InterPro"/>
</dbReference>
<evidence type="ECO:0000259" key="9">
    <source>
        <dbReference type="PROSITE" id="PS50109"/>
    </source>
</evidence>